<dbReference type="Proteomes" id="UP000192929">
    <property type="component" value="Unassembled WGS sequence"/>
</dbReference>
<proteinExistence type="predicted"/>
<reference evidence="2" key="1">
    <citation type="submission" date="2017-04" db="EMBL/GenBank/DDBJ databases">
        <authorList>
            <person name="Varghese N."/>
            <person name="Submissions S."/>
        </authorList>
    </citation>
    <scope>NUCLEOTIDE SEQUENCE [LARGE SCALE GENOMIC DNA]</scope>
    <source>
        <strain evidence="2">NIO-1021</strain>
    </source>
</reference>
<name>A0A1X7D9R0_9MICC</name>
<evidence type="ECO:0000313" key="2">
    <source>
        <dbReference type="Proteomes" id="UP000192929"/>
    </source>
</evidence>
<sequence length="51" mass="5519">MYSLAAIAPGASVRSIPPAWTVSMKAARMAVSLSTDITRWTRVARWATGVR</sequence>
<dbReference type="AlphaFoldDB" id="A0A1X7D9R0"/>
<organism evidence="1 2">
    <name type="scientific">Kocuria marina subsp. indica</name>
    <dbReference type="NCBI Taxonomy" id="1049583"/>
    <lineage>
        <taxon>Bacteria</taxon>
        <taxon>Bacillati</taxon>
        <taxon>Actinomycetota</taxon>
        <taxon>Actinomycetes</taxon>
        <taxon>Micrococcales</taxon>
        <taxon>Micrococcaceae</taxon>
        <taxon>Kocuria</taxon>
    </lineage>
</organism>
<protein>
    <submittedName>
        <fullName evidence="1">Uncharacterized protein</fullName>
    </submittedName>
</protein>
<evidence type="ECO:0000313" key="1">
    <source>
        <dbReference type="EMBL" id="SMF11519.1"/>
    </source>
</evidence>
<keyword evidence="2" id="KW-1185">Reference proteome</keyword>
<dbReference type="EMBL" id="FXAC01000010">
    <property type="protein sequence ID" value="SMF11519.1"/>
    <property type="molecule type" value="Genomic_DNA"/>
</dbReference>
<accession>A0A1X7D9R0</accession>
<gene>
    <name evidence="1" type="ORF">SAMN06296028_11013</name>
</gene>